<reference evidence="2" key="1">
    <citation type="submission" date="2016-03" db="EMBL/GenBank/DDBJ databases">
        <title>Draft genome sequence of Paenibacillus glacialis DSM 22343.</title>
        <authorList>
            <person name="Shin S.-K."/>
            <person name="Yi H."/>
        </authorList>
    </citation>
    <scope>NUCLEOTIDE SEQUENCE [LARGE SCALE GENOMIC DNA]</scope>
    <source>
        <strain evidence="2">CCUG 60099</strain>
    </source>
</reference>
<evidence type="ECO:0008006" key="3">
    <source>
        <dbReference type="Google" id="ProtNLM"/>
    </source>
</evidence>
<proteinExistence type="predicted"/>
<accession>A0ABX2XHP2</accession>
<dbReference type="Proteomes" id="UP000093343">
    <property type="component" value="Unassembled WGS sequence"/>
</dbReference>
<gene>
    <name evidence="1" type="ORF">FLP_11655</name>
</gene>
<sequence length="277" mass="31406">MKKLYLNTGGFNSIFNDLKDSFNAELITDTNNEYKLTIISKWAKGTISGICFENKMSHMHFDLVFNEDVSLSVEAFKSAPVLFAYCENGNLSHSFGANGEKKNIKKNQTGVLSNTSVINSVLYFESHKRIQFSLIGMPTVAGEDCQNLEMIAQLKKRFMSESGNFIYTGSESLKVIQKWQELKALPQQGVVRNLLKKLILKEIIEMEIAQHSYNYMSTFDPIVNLAARQISGIKRISQMNIVEAINAAGLASRNYLPRIFKEKYHLSYKPYNQKLAS</sequence>
<organism evidence="1 2">
    <name type="scientific">Flavobacterium piscis</name>
    <dbReference type="NCBI Taxonomy" id="1114874"/>
    <lineage>
        <taxon>Bacteria</taxon>
        <taxon>Pseudomonadati</taxon>
        <taxon>Bacteroidota</taxon>
        <taxon>Flavobacteriia</taxon>
        <taxon>Flavobacteriales</taxon>
        <taxon>Flavobacteriaceae</taxon>
        <taxon>Flavobacterium</taxon>
    </lineage>
</organism>
<keyword evidence="2" id="KW-1185">Reference proteome</keyword>
<dbReference type="RefSeq" id="WP_065449684.1">
    <property type="nucleotide sequence ID" value="NZ_LVEN01000027.1"/>
</dbReference>
<dbReference type="EMBL" id="LVEN01000027">
    <property type="protein sequence ID" value="OCB73360.1"/>
    <property type="molecule type" value="Genomic_DNA"/>
</dbReference>
<evidence type="ECO:0000313" key="1">
    <source>
        <dbReference type="EMBL" id="OCB73360.1"/>
    </source>
</evidence>
<protein>
    <recommendedName>
        <fullName evidence="3">HTH araC/xylS-type domain-containing protein</fullName>
    </recommendedName>
</protein>
<comment type="caution">
    <text evidence="1">The sequence shown here is derived from an EMBL/GenBank/DDBJ whole genome shotgun (WGS) entry which is preliminary data.</text>
</comment>
<name>A0ABX2XHP2_9FLAO</name>
<evidence type="ECO:0000313" key="2">
    <source>
        <dbReference type="Proteomes" id="UP000093343"/>
    </source>
</evidence>